<name>A0ABQ7LF00_BRACM</name>
<evidence type="ECO:0000313" key="2">
    <source>
        <dbReference type="Proteomes" id="UP000823674"/>
    </source>
</evidence>
<organism evidence="1 2">
    <name type="scientific">Brassica rapa subsp. trilocularis</name>
    <dbReference type="NCBI Taxonomy" id="1813537"/>
    <lineage>
        <taxon>Eukaryota</taxon>
        <taxon>Viridiplantae</taxon>
        <taxon>Streptophyta</taxon>
        <taxon>Embryophyta</taxon>
        <taxon>Tracheophyta</taxon>
        <taxon>Spermatophyta</taxon>
        <taxon>Magnoliopsida</taxon>
        <taxon>eudicotyledons</taxon>
        <taxon>Gunneridae</taxon>
        <taxon>Pentapetalae</taxon>
        <taxon>rosids</taxon>
        <taxon>malvids</taxon>
        <taxon>Brassicales</taxon>
        <taxon>Brassicaceae</taxon>
        <taxon>Brassiceae</taxon>
        <taxon>Brassica</taxon>
    </lineage>
</organism>
<reference evidence="1 2" key="1">
    <citation type="submission" date="2021-03" db="EMBL/GenBank/DDBJ databases">
        <authorList>
            <person name="King G.J."/>
            <person name="Bancroft I."/>
            <person name="Baten A."/>
            <person name="Bloomfield J."/>
            <person name="Borpatragohain P."/>
            <person name="He Z."/>
            <person name="Irish N."/>
            <person name="Irwin J."/>
            <person name="Liu K."/>
            <person name="Mauleon R.P."/>
            <person name="Moore J."/>
            <person name="Morris R."/>
            <person name="Ostergaard L."/>
            <person name="Wang B."/>
            <person name="Wells R."/>
        </authorList>
    </citation>
    <scope>NUCLEOTIDE SEQUENCE [LARGE SCALE GENOMIC DNA]</scope>
    <source>
        <strain evidence="1">R-o-18</strain>
        <tissue evidence="1">Leaf</tissue>
    </source>
</reference>
<comment type="caution">
    <text evidence="1">The sequence shown here is derived from an EMBL/GenBank/DDBJ whole genome shotgun (WGS) entry which is preliminary data.</text>
</comment>
<dbReference type="EMBL" id="JADBGQ010000008">
    <property type="protein sequence ID" value="KAG5385147.1"/>
    <property type="molecule type" value="Genomic_DNA"/>
</dbReference>
<keyword evidence="2" id="KW-1185">Reference proteome</keyword>
<proteinExistence type="predicted"/>
<sequence>MEWTIKALEKRPIFYRVWFVFPVDMQSIIGLTLQISLLLPLPTTLNNGLLSEVSLIRAFVPKSRDSSSFQIEDTTLFLLKAYFITVALNVDAKLPTMSLIASDFSFLPENTTGCPDATIDEASTMDSTPLPCQAETVISIDNIASDFSWKQQQCIKSIS</sequence>
<accession>A0ABQ7LF00</accession>
<evidence type="ECO:0000313" key="1">
    <source>
        <dbReference type="EMBL" id="KAG5385147.1"/>
    </source>
</evidence>
<gene>
    <name evidence="1" type="primary">A09g513640.1_BraROA</name>
    <name evidence="1" type="ORF">IGI04_036617</name>
</gene>
<protein>
    <submittedName>
        <fullName evidence="1">Uncharacterized protein</fullName>
    </submittedName>
</protein>
<dbReference type="Proteomes" id="UP000823674">
    <property type="component" value="Chromosome A09"/>
</dbReference>